<proteinExistence type="predicted"/>
<reference evidence="1 2" key="1">
    <citation type="submission" date="2020-01" db="EMBL/GenBank/DDBJ databases">
        <title>Novel species isolated from a subtropical stream in China.</title>
        <authorList>
            <person name="Lu H."/>
        </authorList>
    </citation>
    <scope>NUCLEOTIDE SEQUENCE [LARGE SCALE GENOMIC DNA]</scope>
    <source>
        <strain evidence="1 2">FT82W</strain>
    </source>
</reference>
<organism evidence="1 2">
    <name type="scientific">Duganella vulcania</name>
    <dbReference type="NCBI Taxonomy" id="2692166"/>
    <lineage>
        <taxon>Bacteria</taxon>
        <taxon>Pseudomonadati</taxon>
        <taxon>Pseudomonadota</taxon>
        <taxon>Betaproteobacteria</taxon>
        <taxon>Burkholderiales</taxon>
        <taxon>Oxalobacteraceae</taxon>
        <taxon>Telluria group</taxon>
        <taxon>Duganella</taxon>
    </lineage>
</organism>
<comment type="caution">
    <text evidence="1">The sequence shown here is derived from an EMBL/GenBank/DDBJ whole genome shotgun (WGS) entry which is preliminary data.</text>
</comment>
<evidence type="ECO:0000313" key="2">
    <source>
        <dbReference type="Proteomes" id="UP000470302"/>
    </source>
</evidence>
<dbReference type="Pfam" id="PF02452">
    <property type="entry name" value="PemK_toxin"/>
    <property type="match status" value="1"/>
</dbReference>
<protein>
    <submittedName>
        <fullName evidence="1">Type II toxin-antitoxin system PemK/MazF family toxin</fullName>
    </submittedName>
</protein>
<evidence type="ECO:0000313" key="1">
    <source>
        <dbReference type="EMBL" id="MYM88456.1"/>
    </source>
</evidence>
<dbReference type="InterPro" id="IPR003477">
    <property type="entry name" value="PemK-like"/>
</dbReference>
<dbReference type="Proteomes" id="UP000470302">
    <property type="component" value="Unassembled WGS sequence"/>
</dbReference>
<dbReference type="RefSeq" id="WP_161097494.1">
    <property type="nucleotide sequence ID" value="NZ_WWCW01000047.1"/>
</dbReference>
<dbReference type="AlphaFoldDB" id="A0A845G5S2"/>
<sequence length="124" mass="13342">MKAKAGVKWIPERGEIIYVNHSPHAGKEMPGIHPLLVASPQTFNAQTGIVIGFPMTHAAFNADNPFAVAVQGPKNEVGYVLAFQPKSFDWKERGATKHPWGGGHGKVLDAALEKLDAICGICSR</sequence>
<dbReference type="SUPFAM" id="SSF50118">
    <property type="entry name" value="Cell growth inhibitor/plasmid maintenance toxic component"/>
    <property type="match status" value="1"/>
</dbReference>
<accession>A0A845G5S2</accession>
<name>A0A845G5S2_9BURK</name>
<gene>
    <name evidence="1" type="ORF">GTP91_14900</name>
</gene>
<dbReference type="InterPro" id="IPR011067">
    <property type="entry name" value="Plasmid_toxin/cell-grow_inhib"/>
</dbReference>
<dbReference type="Gene3D" id="2.30.30.110">
    <property type="match status" value="1"/>
</dbReference>
<dbReference type="EMBL" id="WWCW01000047">
    <property type="protein sequence ID" value="MYM88456.1"/>
    <property type="molecule type" value="Genomic_DNA"/>
</dbReference>
<dbReference type="GO" id="GO:0003677">
    <property type="term" value="F:DNA binding"/>
    <property type="evidence" value="ECO:0007669"/>
    <property type="project" value="InterPro"/>
</dbReference>